<feature type="non-terminal residue" evidence="1">
    <location>
        <position position="1"/>
    </location>
</feature>
<dbReference type="STRING" id="157652.A0A371FGS3"/>
<dbReference type="InterPro" id="IPR053134">
    <property type="entry name" value="RNA-dir_DNA_polymerase"/>
</dbReference>
<reference evidence="1" key="1">
    <citation type="submission" date="2018-05" db="EMBL/GenBank/DDBJ databases">
        <title>Draft genome of Mucuna pruriens seed.</title>
        <authorList>
            <person name="Nnadi N.E."/>
            <person name="Vos R."/>
            <person name="Hasami M.H."/>
            <person name="Devisetty U.K."/>
            <person name="Aguiy J.C."/>
        </authorList>
    </citation>
    <scope>NUCLEOTIDE SEQUENCE [LARGE SCALE GENOMIC DNA]</scope>
    <source>
        <strain evidence="1">JCA_2017</strain>
    </source>
</reference>
<accession>A0A371FGS3</accession>
<sequence>MSVITLRSGKELPQQQTVPKKLGMILVKNQNNELIPSRRVCINYRKLNQETYKDHLLFPFFDQVLEKLESYMKIHIALIDQHKTTFTYLFGTFAYNKMSCSLCNAPSTF</sequence>
<dbReference type="OrthoDB" id="1305764at2759"/>
<dbReference type="InterPro" id="IPR043502">
    <property type="entry name" value="DNA/RNA_pol_sf"/>
</dbReference>
<keyword evidence="2" id="KW-1185">Reference proteome</keyword>
<comment type="caution">
    <text evidence="1">The sequence shown here is derived from an EMBL/GenBank/DDBJ whole genome shotgun (WGS) entry which is preliminary data.</text>
</comment>
<dbReference type="Proteomes" id="UP000257109">
    <property type="component" value="Unassembled WGS sequence"/>
</dbReference>
<dbReference type="AlphaFoldDB" id="A0A371FGS3"/>
<proteinExistence type="predicted"/>
<dbReference type="Gene3D" id="3.10.10.10">
    <property type="entry name" value="HIV Type 1 Reverse Transcriptase, subunit A, domain 1"/>
    <property type="match status" value="1"/>
</dbReference>
<dbReference type="SUPFAM" id="SSF56672">
    <property type="entry name" value="DNA/RNA polymerases"/>
    <property type="match status" value="1"/>
</dbReference>
<gene>
    <name evidence="1" type="ORF">CR513_42416</name>
</gene>
<dbReference type="PANTHER" id="PTHR24559:SF444">
    <property type="entry name" value="REVERSE TRANSCRIPTASE DOMAIN-CONTAINING PROTEIN"/>
    <property type="match status" value="1"/>
</dbReference>
<evidence type="ECO:0000313" key="2">
    <source>
        <dbReference type="Proteomes" id="UP000257109"/>
    </source>
</evidence>
<organism evidence="1 2">
    <name type="scientific">Mucuna pruriens</name>
    <name type="common">Velvet bean</name>
    <name type="synonym">Dolichos pruriens</name>
    <dbReference type="NCBI Taxonomy" id="157652"/>
    <lineage>
        <taxon>Eukaryota</taxon>
        <taxon>Viridiplantae</taxon>
        <taxon>Streptophyta</taxon>
        <taxon>Embryophyta</taxon>
        <taxon>Tracheophyta</taxon>
        <taxon>Spermatophyta</taxon>
        <taxon>Magnoliopsida</taxon>
        <taxon>eudicotyledons</taxon>
        <taxon>Gunneridae</taxon>
        <taxon>Pentapetalae</taxon>
        <taxon>rosids</taxon>
        <taxon>fabids</taxon>
        <taxon>Fabales</taxon>
        <taxon>Fabaceae</taxon>
        <taxon>Papilionoideae</taxon>
        <taxon>50 kb inversion clade</taxon>
        <taxon>NPAAA clade</taxon>
        <taxon>indigoferoid/millettioid clade</taxon>
        <taxon>Phaseoleae</taxon>
        <taxon>Mucuna</taxon>
    </lineage>
</organism>
<evidence type="ECO:0000313" key="1">
    <source>
        <dbReference type="EMBL" id="RDX77461.1"/>
    </source>
</evidence>
<dbReference type="PANTHER" id="PTHR24559">
    <property type="entry name" value="TRANSPOSON TY3-I GAG-POL POLYPROTEIN"/>
    <property type="match status" value="1"/>
</dbReference>
<name>A0A371FGS3_MUCPR</name>
<protein>
    <submittedName>
        <fullName evidence="1">Uncharacterized protein</fullName>
    </submittedName>
</protein>
<dbReference type="EMBL" id="QJKJ01009163">
    <property type="protein sequence ID" value="RDX77461.1"/>
    <property type="molecule type" value="Genomic_DNA"/>
</dbReference>